<reference evidence="3" key="1">
    <citation type="submission" date="2022-01" db="EMBL/GenBank/DDBJ databases">
        <authorList>
            <person name="Braso-Vives M."/>
        </authorList>
    </citation>
    <scope>NUCLEOTIDE SEQUENCE</scope>
</reference>
<evidence type="ECO:0000256" key="2">
    <source>
        <dbReference type="SAM" id="Phobius"/>
    </source>
</evidence>
<sequence length="324" mass="36636">MQIQCAQVFRVCGIASFVVFCVLYGSYQYYYNYYGYYGYGALRSSNDIDPGPAPKRWREDLHCGQYYPAEDGKPAECDPVSAHPCCSAVNLCGDTAAHCDCPTCVDYRNPGLPDLVPDPYVIQATAYLDTQPMSKLQCALSENCLARSASNADLNDKRKLLRFALKTENRGKGEFTPKLPRRFWIWHSCHQHFHSMDAFSFYDLLDNAGRQAAEGHKPSWCLENTGCGDTNSRPVRYNCRRGTQGISGGCWDTYTSDLDCQWIDVTDVKPGIYVMEVAVNHHRRISESDYSNNRVRCDVILEKASAYVYNCANTDLRGLGRVYR</sequence>
<dbReference type="InterPro" id="IPR001695">
    <property type="entry name" value="Lysyl_oxidase"/>
</dbReference>
<dbReference type="PRINTS" id="PR00074">
    <property type="entry name" value="LYSYLOXIDASE"/>
</dbReference>
<proteinExistence type="predicted"/>
<dbReference type="Proteomes" id="UP000838412">
    <property type="component" value="Chromosome 3"/>
</dbReference>
<dbReference type="GO" id="GO:0030199">
    <property type="term" value="P:collagen fibril organization"/>
    <property type="evidence" value="ECO:0007669"/>
    <property type="project" value="TreeGrafter"/>
</dbReference>
<dbReference type="PANTHER" id="PTHR45817:SF6">
    <property type="entry name" value="PROTEIN-LYSINE 6-OXIDASE"/>
    <property type="match status" value="1"/>
</dbReference>
<dbReference type="EMBL" id="OV696688">
    <property type="protein sequence ID" value="CAH1257700.1"/>
    <property type="molecule type" value="Genomic_DNA"/>
</dbReference>
<dbReference type="SUPFAM" id="SSF57016">
    <property type="entry name" value="Plant lectins/antimicrobial peptides"/>
    <property type="match status" value="1"/>
</dbReference>
<evidence type="ECO:0000256" key="1">
    <source>
        <dbReference type="ARBA" id="ARBA00022669"/>
    </source>
</evidence>
<keyword evidence="4" id="KW-1185">Reference proteome</keyword>
<dbReference type="OrthoDB" id="547291at2759"/>
<dbReference type="InterPro" id="IPR050912">
    <property type="entry name" value="LOX-like_protein"/>
</dbReference>
<protein>
    <submittedName>
        <fullName evidence="3">LOX protein</fullName>
    </submittedName>
</protein>
<dbReference type="AlphaFoldDB" id="A0A8J9ZNU3"/>
<dbReference type="GO" id="GO:0005507">
    <property type="term" value="F:copper ion binding"/>
    <property type="evidence" value="ECO:0007669"/>
    <property type="project" value="InterPro"/>
</dbReference>
<dbReference type="PANTHER" id="PTHR45817">
    <property type="entry name" value="LYSYL OXIDASE-LIKE-RELATED"/>
    <property type="match status" value="1"/>
</dbReference>
<dbReference type="GO" id="GO:0004720">
    <property type="term" value="F:protein-lysine 6-oxidase activity"/>
    <property type="evidence" value="ECO:0007669"/>
    <property type="project" value="TreeGrafter"/>
</dbReference>
<keyword evidence="2" id="KW-1133">Transmembrane helix</keyword>
<keyword evidence="2" id="KW-0472">Membrane</keyword>
<keyword evidence="2" id="KW-0812">Transmembrane</keyword>
<feature type="transmembrane region" description="Helical" evidence="2">
    <location>
        <begin position="7"/>
        <end position="27"/>
    </location>
</feature>
<name>A0A8J9ZNU3_BRALA</name>
<organism evidence="3 4">
    <name type="scientific">Branchiostoma lanceolatum</name>
    <name type="common">Common lancelet</name>
    <name type="synonym">Amphioxus lanceolatum</name>
    <dbReference type="NCBI Taxonomy" id="7740"/>
    <lineage>
        <taxon>Eukaryota</taxon>
        <taxon>Metazoa</taxon>
        <taxon>Chordata</taxon>
        <taxon>Cephalochordata</taxon>
        <taxon>Leptocardii</taxon>
        <taxon>Amphioxiformes</taxon>
        <taxon>Branchiostomatidae</taxon>
        <taxon>Branchiostoma</taxon>
    </lineage>
</organism>
<dbReference type="GO" id="GO:0005615">
    <property type="term" value="C:extracellular space"/>
    <property type="evidence" value="ECO:0007669"/>
    <property type="project" value="TreeGrafter"/>
</dbReference>
<gene>
    <name evidence="3" type="primary">LOX</name>
    <name evidence="3" type="ORF">BLAG_LOCUS15523</name>
</gene>
<dbReference type="GO" id="GO:0008061">
    <property type="term" value="F:chitin binding"/>
    <property type="evidence" value="ECO:0007669"/>
    <property type="project" value="UniProtKB-KW"/>
</dbReference>
<dbReference type="InterPro" id="IPR036861">
    <property type="entry name" value="Endochitinase-like_sf"/>
</dbReference>
<accession>A0A8J9ZNU3</accession>
<evidence type="ECO:0000313" key="3">
    <source>
        <dbReference type="EMBL" id="CAH1257700.1"/>
    </source>
</evidence>
<evidence type="ECO:0000313" key="4">
    <source>
        <dbReference type="Proteomes" id="UP000838412"/>
    </source>
</evidence>
<keyword evidence="1" id="KW-0147">Chitin-binding</keyword>
<dbReference type="Pfam" id="PF01186">
    <property type="entry name" value="Lysyl_oxidase"/>
    <property type="match status" value="1"/>
</dbReference>